<dbReference type="RefSeq" id="WP_072835986.1">
    <property type="nucleotide sequence ID" value="NZ_FQUU01000012.1"/>
</dbReference>
<reference evidence="3 4" key="1">
    <citation type="submission" date="2016-11" db="EMBL/GenBank/DDBJ databases">
        <authorList>
            <person name="Jaros S."/>
            <person name="Januszkiewicz K."/>
            <person name="Wedrychowicz H."/>
        </authorList>
    </citation>
    <scope>NUCLEOTIDE SEQUENCE [LARGE SCALE GENOMIC DNA]</scope>
    <source>
        <strain evidence="3 4">DSM 18119</strain>
    </source>
</reference>
<feature type="signal peptide" evidence="1">
    <location>
        <begin position="1"/>
        <end position="20"/>
    </location>
</feature>
<sequence>MSKVLMVAATGLLIATAAHAQKRESIEGNGKIITRDVKVSSFNSLKASGVYELKLSQGNTEAVKIEADENLQDLFQVHNEGDKLVIEMKKMENKNFNNKTKLKVYVTFKNLKEMELSTVGNVASEEQLSFGDLDLKNKSVGNVNLELTASRIDIKNTSVGNVHLSGKADNAIVKNSGVGSIEAGNFVVQTMDIENTGVGHAEVNAAKDLKVKDSFLGKVRNKGAAATRRMNTVKV</sequence>
<evidence type="ECO:0000256" key="1">
    <source>
        <dbReference type="SAM" id="SignalP"/>
    </source>
</evidence>
<evidence type="ECO:0000259" key="2">
    <source>
        <dbReference type="Pfam" id="PF10988"/>
    </source>
</evidence>
<proteinExistence type="predicted"/>
<dbReference type="InterPro" id="IPR021255">
    <property type="entry name" value="DUF2807"/>
</dbReference>
<name>A0A1M5C980_9BACT</name>
<feature type="domain" description="Putative auto-transporter adhesin head GIN" evidence="2">
    <location>
        <begin position="42"/>
        <end position="224"/>
    </location>
</feature>
<dbReference type="EMBL" id="FQUU01000012">
    <property type="protein sequence ID" value="SHF51288.1"/>
    <property type="molecule type" value="Genomic_DNA"/>
</dbReference>
<evidence type="ECO:0000313" key="3">
    <source>
        <dbReference type="EMBL" id="SHF51288.1"/>
    </source>
</evidence>
<dbReference type="AlphaFoldDB" id="A0A1M5C980"/>
<accession>A0A1M5C980</accession>
<dbReference type="Gene3D" id="2.160.20.120">
    <property type="match status" value="1"/>
</dbReference>
<keyword evidence="4" id="KW-1185">Reference proteome</keyword>
<protein>
    <submittedName>
        <fullName evidence="3">Putative auto-transporter adhesin, head GIN domain</fullName>
    </submittedName>
</protein>
<feature type="chain" id="PRO_5012974135" evidence="1">
    <location>
        <begin position="21"/>
        <end position="235"/>
    </location>
</feature>
<organism evidence="3 4">
    <name type="scientific">Flavisolibacter ginsengisoli DSM 18119</name>
    <dbReference type="NCBI Taxonomy" id="1121884"/>
    <lineage>
        <taxon>Bacteria</taxon>
        <taxon>Pseudomonadati</taxon>
        <taxon>Bacteroidota</taxon>
        <taxon>Chitinophagia</taxon>
        <taxon>Chitinophagales</taxon>
        <taxon>Chitinophagaceae</taxon>
        <taxon>Flavisolibacter</taxon>
    </lineage>
</organism>
<dbReference type="Proteomes" id="UP000184048">
    <property type="component" value="Unassembled WGS sequence"/>
</dbReference>
<evidence type="ECO:0000313" key="4">
    <source>
        <dbReference type="Proteomes" id="UP000184048"/>
    </source>
</evidence>
<gene>
    <name evidence="3" type="ORF">SAMN02745131_02825</name>
</gene>
<dbReference type="STRING" id="1121884.SAMN02745131_02825"/>
<dbReference type="Pfam" id="PF10988">
    <property type="entry name" value="DUF2807"/>
    <property type="match status" value="1"/>
</dbReference>
<keyword evidence="1" id="KW-0732">Signal</keyword>